<dbReference type="InterPro" id="IPR003646">
    <property type="entry name" value="SH3-like_bac-type"/>
</dbReference>
<evidence type="ECO:0000313" key="5">
    <source>
        <dbReference type="Proteomes" id="UP000886757"/>
    </source>
</evidence>
<accession>A0A9D1ACU9</accession>
<evidence type="ECO:0000259" key="3">
    <source>
        <dbReference type="PROSITE" id="PS51781"/>
    </source>
</evidence>
<keyword evidence="2" id="KW-0812">Transmembrane</keyword>
<dbReference type="AlphaFoldDB" id="A0A9D1ACU9"/>
<evidence type="ECO:0000313" key="4">
    <source>
        <dbReference type="EMBL" id="HIR14193.1"/>
    </source>
</evidence>
<feature type="region of interest" description="Disordered" evidence="1">
    <location>
        <begin position="210"/>
        <end position="259"/>
    </location>
</feature>
<organism evidence="4 5">
    <name type="scientific">Candidatus Choladousia intestinavium</name>
    <dbReference type="NCBI Taxonomy" id="2840727"/>
    <lineage>
        <taxon>Bacteria</taxon>
        <taxon>Bacillati</taxon>
        <taxon>Bacillota</taxon>
        <taxon>Clostridia</taxon>
        <taxon>Lachnospirales</taxon>
        <taxon>Lachnospiraceae</taxon>
        <taxon>Lachnospiraceae incertae sedis</taxon>
        <taxon>Candidatus Choladousia</taxon>
    </lineage>
</organism>
<dbReference type="Proteomes" id="UP000886757">
    <property type="component" value="Unassembled WGS sequence"/>
</dbReference>
<dbReference type="EMBL" id="DVGK01000111">
    <property type="protein sequence ID" value="HIR14193.1"/>
    <property type="molecule type" value="Genomic_DNA"/>
</dbReference>
<feature type="compositionally biased region" description="Polar residues" evidence="1">
    <location>
        <begin position="249"/>
        <end position="259"/>
    </location>
</feature>
<proteinExistence type="predicted"/>
<comment type="caution">
    <text evidence="4">The sequence shown here is derived from an EMBL/GenBank/DDBJ whole genome shotgun (WGS) entry which is preliminary data.</text>
</comment>
<evidence type="ECO:0000256" key="2">
    <source>
        <dbReference type="SAM" id="Phobius"/>
    </source>
</evidence>
<reference evidence="4" key="2">
    <citation type="journal article" date="2021" name="PeerJ">
        <title>Extensive microbial diversity within the chicken gut microbiome revealed by metagenomics and culture.</title>
        <authorList>
            <person name="Gilroy R."/>
            <person name="Ravi A."/>
            <person name="Getino M."/>
            <person name="Pursley I."/>
            <person name="Horton D.L."/>
            <person name="Alikhan N.F."/>
            <person name="Baker D."/>
            <person name="Gharbi K."/>
            <person name="Hall N."/>
            <person name="Watson M."/>
            <person name="Adriaenssens E.M."/>
            <person name="Foster-Nyarko E."/>
            <person name="Jarju S."/>
            <person name="Secka A."/>
            <person name="Antonio M."/>
            <person name="Oren A."/>
            <person name="Chaudhuri R.R."/>
            <person name="La Ragione R."/>
            <person name="Hildebrand F."/>
            <person name="Pallen M.J."/>
        </authorList>
    </citation>
    <scope>NUCLEOTIDE SEQUENCE</scope>
    <source>
        <strain evidence="4">ChiSjej4B22-8148</strain>
    </source>
</reference>
<dbReference type="Pfam" id="PF08239">
    <property type="entry name" value="SH3_3"/>
    <property type="match status" value="1"/>
</dbReference>
<name>A0A9D1ACU9_9FIRM</name>
<dbReference type="SMART" id="SM00287">
    <property type="entry name" value="SH3b"/>
    <property type="match status" value="1"/>
</dbReference>
<keyword evidence="2" id="KW-1133">Transmembrane helix</keyword>
<keyword evidence="2" id="KW-0472">Membrane</keyword>
<feature type="transmembrane region" description="Helical" evidence="2">
    <location>
        <begin position="12"/>
        <end position="32"/>
    </location>
</feature>
<dbReference type="Gene3D" id="2.30.30.40">
    <property type="entry name" value="SH3 Domains"/>
    <property type="match status" value="1"/>
</dbReference>
<feature type="region of interest" description="Disordered" evidence="1">
    <location>
        <begin position="41"/>
        <end position="67"/>
    </location>
</feature>
<dbReference type="PROSITE" id="PS51781">
    <property type="entry name" value="SH3B"/>
    <property type="match status" value="1"/>
</dbReference>
<protein>
    <submittedName>
        <fullName evidence="4">SH3 domain-containing protein</fullName>
    </submittedName>
</protein>
<feature type="domain" description="SH3b" evidence="3">
    <location>
        <begin position="246"/>
        <end position="315"/>
    </location>
</feature>
<feature type="compositionally biased region" description="Low complexity" evidence="1">
    <location>
        <begin position="220"/>
        <end position="248"/>
    </location>
</feature>
<gene>
    <name evidence="4" type="ORF">IAB31_09760</name>
</gene>
<evidence type="ECO:0000256" key="1">
    <source>
        <dbReference type="SAM" id="MobiDB-lite"/>
    </source>
</evidence>
<feature type="compositionally biased region" description="Low complexity" evidence="1">
    <location>
        <begin position="53"/>
        <end position="62"/>
    </location>
</feature>
<sequence>MDRVREWISDNLRYILLGLAVILLIVIAFFAVRLIQGIGSGNEEPQQTERQTESGTESVSESSGEDLSLTRNDQNILNLMTEYFTALQNKDMDTLRTLQDPFDTEDEQAAQNSAIEAYSNIITYSKPGLTEGSYVVYAYADEKITGIDTLVPSLQELYVVTNSDGNLVITDKDSSQELIDYIAERQTDEDVQALVEDVRGKVSDAVAQDTDLEEYVDSLSSENSGTDTSTESESGSQTGTEAGSASAGDTMTATTTVNVRSEASTDGVIYGSLTEGMEVTILESLDSGWSHIQYTTADGTTIEGYVMTQYLTNAQ</sequence>
<reference evidence="4" key="1">
    <citation type="submission" date="2020-10" db="EMBL/GenBank/DDBJ databases">
        <authorList>
            <person name="Gilroy R."/>
        </authorList>
    </citation>
    <scope>NUCLEOTIDE SEQUENCE</scope>
    <source>
        <strain evidence="4">ChiSjej4B22-8148</strain>
    </source>
</reference>